<name>A0ABW0U810_9BACI</name>
<dbReference type="EMBL" id="JBHSPF010000030">
    <property type="protein sequence ID" value="MFC5628766.1"/>
    <property type="molecule type" value="Genomic_DNA"/>
</dbReference>
<organism evidence="1 2">
    <name type="scientific">Aliibacillus thermotolerans</name>
    <dbReference type="NCBI Taxonomy" id="1834418"/>
    <lineage>
        <taxon>Bacteria</taxon>
        <taxon>Bacillati</taxon>
        <taxon>Bacillota</taxon>
        <taxon>Bacilli</taxon>
        <taxon>Bacillales</taxon>
        <taxon>Bacillaceae</taxon>
        <taxon>Aliibacillus</taxon>
    </lineage>
</organism>
<gene>
    <name evidence="1" type="ORF">ACFPTR_07635</name>
</gene>
<comment type="caution">
    <text evidence="1">The sequence shown here is derived from an EMBL/GenBank/DDBJ whole genome shotgun (WGS) entry which is preliminary data.</text>
</comment>
<evidence type="ECO:0000313" key="1">
    <source>
        <dbReference type="EMBL" id="MFC5628766.1"/>
    </source>
</evidence>
<evidence type="ECO:0000313" key="2">
    <source>
        <dbReference type="Proteomes" id="UP001596143"/>
    </source>
</evidence>
<reference evidence="2" key="1">
    <citation type="journal article" date="2019" name="Int. J. Syst. Evol. Microbiol.">
        <title>The Global Catalogue of Microorganisms (GCM) 10K type strain sequencing project: providing services to taxonomists for standard genome sequencing and annotation.</title>
        <authorList>
            <consortium name="The Broad Institute Genomics Platform"/>
            <consortium name="The Broad Institute Genome Sequencing Center for Infectious Disease"/>
            <person name="Wu L."/>
            <person name="Ma J."/>
        </authorList>
    </citation>
    <scope>NUCLEOTIDE SEQUENCE [LARGE SCALE GENOMIC DNA]</scope>
    <source>
        <strain evidence="2">CGMCC 1.15790</strain>
    </source>
</reference>
<protein>
    <submittedName>
        <fullName evidence="1">Uncharacterized protein</fullName>
    </submittedName>
</protein>
<accession>A0ABW0U810</accession>
<keyword evidence="2" id="KW-1185">Reference proteome</keyword>
<sequence length="124" mass="14056">MHMYDVCKDHIGQYVSLQTVNQEEITGYIEDVDEEHVYMIVPDYGEDMMGHYYHSMGNMRRPYGYGGRPGGWWGNPGYGGPWYGGSPWYGGGYYGGYYPRPRPGFRRIALPLAALTAIAALPFI</sequence>
<dbReference type="Proteomes" id="UP001596143">
    <property type="component" value="Unassembled WGS sequence"/>
</dbReference>
<dbReference type="RefSeq" id="WP_270895339.1">
    <property type="nucleotide sequence ID" value="NZ_JBHSPF010000030.1"/>
</dbReference>
<proteinExistence type="predicted"/>